<keyword evidence="5" id="KW-1185">Reference proteome</keyword>
<dbReference type="EMBL" id="HG316459">
    <property type="protein sequence ID" value="CDF90278.1"/>
    <property type="molecule type" value="Genomic_DNA"/>
</dbReference>
<feature type="signal peptide" evidence="2">
    <location>
        <begin position="1"/>
        <end position="20"/>
    </location>
</feature>
<organism evidence="4 5">
    <name type="scientific">Zygosaccharomyces bailii (strain CLIB 213 / ATCC 58445 / CBS 680 / BCRC 21525 / NBRC 1098 / NCYC 1416 / NRRL Y-2227)</name>
    <dbReference type="NCBI Taxonomy" id="1333698"/>
    <lineage>
        <taxon>Eukaryota</taxon>
        <taxon>Fungi</taxon>
        <taxon>Dikarya</taxon>
        <taxon>Ascomycota</taxon>
        <taxon>Saccharomycotina</taxon>
        <taxon>Saccharomycetes</taxon>
        <taxon>Saccharomycetales</taxon>
        <taxon>Saccharomycetaceae</taxon>
        <taxon>Zygosaccharomyces</taxon>
    </lineage>
</organism>
<dbReference type="Gene3D" id="3.40.30.10">
    <property type="entry name" value="Glutaredoxin"/>
    <property type="match status" value="1"/>
</dbReference>
<name>A0A8J2T892_ZYGB2</name>
<evidence type="ECO:0000259" key="3">
    <source>
        <dbReference type="Pfam" id="PF00085"/>
    </source>
</evidence>
<feature type="region of interest" description="Disordered" evidence="1">
    <location>
        <begin position="291"/>
        <end position="312"/>
    </location>
</feature>
<evidence type="ECO:0000313" key="5">
    <source>
        <dbReference type="Proteomes" id="UP000019375"/>
    </source>
</evidence>
<feature type="domain" description="Thioredoxin" evidence="3">
    <location>
        <begin position="27"/>
        <end position="105"/>
    </location>
</feature>
<dbReference type="SUPFAM" id="SSF52833">
    <property type="entry name" value="Thioredoxin-like"/>
    <property type="match status" value="1"/>
</dbReference>
<dbReference type="InterPro" id="IPR013766">
    <property type="entry name" value="Thioredoxin_domain"/>
</dbReference>
<evidence type="ECO:0000313" key="4">
    <source>
        <dbReference type="EMBL" id="CDF90278.1"/>
    </source>
</evidence>
<dbReference type="Pfam" id="PF00085">
    <property type="entry name" value="Thioredoxin"/>
    <property type="match status" value="1"/>
</dbReference>
<accession>A0A8J2T892</accession>
<keyword evidence="2" id="KW-0732">Signal</keyword>
<dbReference type="Proteomes" id="UP000019375">
    <property type="component" value="Unassembled WGS sequence"/>
</dbReference>
<evidence type="ECO:0000256" key="1">
    <source>
        <dbReference type="SAM" id="MobiDB-lite"/>
    </source>
</evidence>
<gene>
    <name evidence="4" type="ORF">BN860_04874g</name>
</gene>
<sequence length="312" mass="35963">MYFLRISLVMLATLAVGSRAVEELVSSDELFDRLLGAQWGVILFVYSTQCTWCDQLALQLPELQRLFPHIDYLQVDGQRAKHFVQQFQITSYPQLLVFRPPEEADEDVRRLITGTYRGRVKCEQIIAFLTQTLGFIPGWPHRVQPLERLEQAECTGNFRVLWFVTPWMEEYHQKLLLGPPTASLIDSMAQQFEILDFFLVDSSKAHLADLTNRLRLTNFPAVALMLGRQRLVIVELLCYDREIRGQENAVVGALLKARFDWHQLQELASKFHSVHCYESVQELHTLVQSQRTEEDDCSEGSGEWNGVLDSGF</sequence>
<feature type="chain" id="PRO_5035243371" evidence="2">
    <location>
        <begin position="21"/>
        <end position="312"/>
    </location>
</feature>
<dbReference type="AlphaFoldDB" id="A0A8J2T892"/>
<dbReference type="InterPro" id="IPR036249">
    <property type="entry name" value="Thioredoxin-like_sf"/>
</dbReference>
<dbReference type="OrthoDB" id="10264505at2759"/>
<reference evidence="5" key="1">
    <citation type="journal article" date="2013" name="Genome Announc.">
        <title>Genome sequence of the food spoilage yeast Zygosaccharomyces bailii CLIB 213(T).</title>
        <authorList>
            <person name="Galeote V."/>
            <person name="Bigey F."/>
            <person name="Devillers H."/>
            <person name="Neuveglise C."/>
            <person name="Dequin S."/>
        </authorList>
    </citation>
    <scope>NUCLEOTIDE SEQUENCE [LARGE SCALE GENOMIC DNA]</scope>
    <source>
        <strain evidence="5">CLIB 213 / ATCC 58445 / CBS 680 / CCRC 21525 / NBRC 1098 / NCYC 1416 / NRRL Y-2227</strain>
    </source>
</reference>
<evidence type="ECO:0000256" key="2">
    <source>
        <dbReference type="SAM" id="SignalP"/>
    </source>
</evidence>
<proteinExistence type="predicted"/>
<protein>
    <submittedName>
        <fullName evidence="4">ZYBA0S06-04874g1_1</fullName>
    </submittedName>
</protein>